<dbReference type="EMBL" id="VSSQ01119530">
    <property type="protein sequence ID" value="MPN52934.1"/>
    <property type="molecule type" value="Genomic_DNA"/>
</dbReference>
<accession>A0A645IX33</accession>
<comment type="caution">
    <text evidence="1">The sequence shown here is derived from an EMBL/GenBank/DDBJ whole genome shotgun (WGS) entry which is preliminary data.</text>
</comment>
<proteinExistence type="predicted"/>
<protein>
    <submittedName>
        <fullName evidence="1">Uncharacterized protein</fullName>
    </submittedName>
</protein>
<name>A0A645IX33_9ZZZZ</name>
<sequence>MAVTQNLCGNNVVRGKHPVHGRVPGKKGGNDVLVFHRDKPVFLQLQHDRLQAVVCKFTGKTVLPAVGIHTGGNAAAEIRKVAAPLLYQQFGGKAAPVFVVRAHRRDVGRQGAVDRDDRHIHCNIICKVLRVAGNQHTGHLVGFEHRKIFDFLLLFVV</sequence>
<reference evidence="1" key="1">
    <citation type="submission" date="2019-08" db="EMBL/GenBank/DDBJ databases">
        <authorList>
            <person name="Kucharzyk K."/>
            <person name="Murdoch R.W."/>
            <person name="Higgins S."/>
            <person name="Loffler F."/>
        </authorList>
    </citation>
    <scope>NUCLEOTIDE SEQUENCE</scope>
</reference>
<dbReference type="AlphaFoldDB" id="A0A645IX33"/>
<gene>
    <name evidence="1" type="ORF">SDC9_200597</name>
</gene>
<evidence type="ECO:0000313" key="1">
    <source>
        <dbReference type="EMBL" id="MPN52934.1"/>
    </source>
</evidence>
<organism evidence="1">
    <name type="scientific">bioreactor metagenome</name>
    <dbReference type="NCBI Taxonomy" id="1076179"/>
    <lineage>
        <taxon>unclassified sequences</taxon>
        <taxon>metagenomes</taxon>
        <taxon>ecological metagenomes</taxon>
    </lineage>
</organism>